<dbReference type="Pfam" id="PF06649">
    <property type="entry name" value="DUF1161"/>
    <property type="match status" value="1"/>
</dbReference>
<dbReference type="Proteomes" id="UP000278332">
    <property type="component" value="Unassembled WGS sequence"/>
</dbReference>
<protein>
    <recommendedName>
        <fullName evidence="4">DUF1161 domain-containing protein</fullName>
    </recommendedName>
</protein>
<name>A0A3M4W0I3_PSECI</name>
<dbReference type="AlphaFoldDB" id="A0A3M4W0I3"/>
<comment type="caution">
    <text evidence="2">The sequence shown here is derived from an EMBL/GenBank/DDBJ whole genome shotgun (WGS) entry which is preliminary data.</text>
</comment>
<proteinExistence type="predicted"/>
<sequence>MSLMKKFLLVAALLSFAGTTMAAGKNCEELKAEIDAKLQSLKVSSYTLEIIPTDDVKDQKIVGSCDWGRHKIIYTRN</sequence>
<feature type="signal peptide" evidence="1">
    <location>
        <begin position="1"/>
        <end position="22"/>
    </location>
</feature>
<organism evidence="2 3">
    <name type="scientific">Pseudomonas cichorii</name>
    <dbReference type="NCBI Taxonomy" id="36746"/>
    <lineage>
        <taxon>Bacteria</taxon>
        <taxon>Pseudomonadati</taxon>
        <taxon>Pseudomonadota</taxon>
        <taxon>Gammaproteobacteria</taxon>
        <taxon>Pseudomonadales</taxon>
        <taxon>Pseudomonadaceae</taxon>
        <taxon>Pseudomonas</taxon>
    </lineage>
</organism>
<evidence type="ECO:0008006" key="4">
    <source>
        <dbReference type="Google" id="ProtNLM"/>
    </source>
</evidence>
<evidence type="ECO:0000313" key="3">
    <source>
        <dbReference type="Proteomes" id="UP000278332"/>
    </source>
</evidence>
<evidence type="ECO:0000256" key="1">
    <source>
        <dbReference type="SAM" id="SignalP"/>
    </source>
</evidence>
<keyword evidence="1" id="KW-0732">Signal</keyword>
<gene>
    <name evidence="2" type="ORF">ALP84_02432</name>
</gene>
<accession>A0A3M4W0I3</accession>
<feature type="chain" id="PRO_5017962039" description="DUF1161 domain-containing protein" evidence="1">
    <location>
        <begin position="23"/>
        <end position="77"/>
    </location>
</feature>
<evidence type="ECO:0000313" key="2">
    <source>
        <dbReference type="EMBL" id="RMR57648.1"/>
    </source>
</evidence>
<dbReference type="InterPro" id="IPR010595">
    <property type="entry name" value="DUF1161"/>
</dbReference>
<dbReference type="EMBL" id="RBRY01000081">
    <property type="protein sequence ID" value="RMR57648.1"/>
    <property type="molecule type" value="Genomic_DNA"/>
</dbReference>
<reference evidence="2 3" key="1">
    <citation type="submission" date="2018-08" db="EMBL/GenBank/DDBJ databases">
        <title>Recombination of ecologically and evolutionarily significant loci maintains genetic cohesion in the Pseudomonas syringae species complex.</title>
        <authorList>
            <person name="Dillon M."/>
            <person name="Thakur S."/>
            <person name="Almeida R.N.D."/>
            <person name="Weir B.S."/>
            <person name="Guttman D.S."/>
        </authorList>
    </citation>
    <scope>NUCLEOTIDE SEQUENCE [LARGE SCALE GENOMIC DNA]</scope>
    <source>
        <strain evidence="2 3">ICMP 6917</strain>
    </source>
</reference>